<dbReference type="InterPro" id="IPR020845">
    <property type="entry name" value="AMP-binding_CS"/>
</dbReference>
<keyword evidence="6" id="KW-1185">Reference proteome</keyword>
<dbReference type="AlphaFoldDB" id="A0A0K1PQL9"/>
<evidence type="ECO:0000256" key="1">
    <source>
        <dbReference type="ARBA" id="ARBA00006432"/>
    </source>
</evidence>
<organism evidence="5 6">
    <name type="scientific">Labilithrix luteola</name>
    <dbReference type="NCBI Taxonomy" id="1391654"/>
    <lineage>
        <taxon>Bacteria</taxon>
        <taxon>Pseudomonadati</taxon>
        <taxon>Myxococcota</taxon>
        <taxon>Polyangia</taxon>
        <taxon>Polyangiales</taxon>
        <taxon>Labilitrichaceae</taxon>
        <taxon>Labilithrix</taxon>
    </lineage>
</organism>
<dbReference type="STRING" id="1391654.AKJ09_02482"/>
<gene>
    <name evidence="5" type="ORF">AKJ09_02482</name>
</gene>
<dbReference type="Gene3D" id="3.40.50.12780">
    <property type="entry name" value="N-terminal domain of ligase-like"/>
    <property type="match status" value="1"/>
</dbReference>
<dbReference type="KEGG" id="llu:AKJ09_02482"/>
<dbReference type="EMBL" id="CP012333">
    <property type="protein sequence ID" value="AKU95818.1"/>
    <property type="molecule type" value="Genomic_DNA"/>
</dbReference>
<dbReference type="InterPro" id="IPR045851">
    <property type="entry name" value="AMP-bd_C_sf"/>
</dbReference>
<dbReference type="GO" id="GO:0006633">
    <property type="term" value="P:fatty acid biosynthetic process"/>
    <property type="evidence" value="ECO:0007669"/>
    <property type="project" value="TreeGrafter"/>
</dbReference>
<evidence type="ECO:0000256" key="3">
    <source>
        <dbReference type="SAM" id="MobiDB-lite"/>
    </source>
</evidence>
<dbReference type="PANTHER" id="PTHR22754:SF32">
    <property type="entry name" value="DISCO-INTERACTING PROTEIN 2"/>
    <property type="match status" value="1"/>
</dbReference>
<dbReference type="PATRIC" id="fig|1391654.3.peg.2521"/>
<dbReference type="PANTHER" id="PTHR22754">
    <property type="entry name" value="DISCO-INTERACTING PROTEIN 2 DIP2 -RELATED"/>
    <property type="match status" value="1"/>
</dbReference>
<feature type="domain" description="AMP-dependent synthetase/ligase" evidence="4">
    <location>
        <begin position="54"/>
        <end position="434"/>
    </location>
</feature>
<name>A0A0K1PQL9_9BACT</name>
<dbReference type="Gene3D" id="3.30.300.30">
    <property type="match status" value="1"/>
</dbReference>
<dbReference type="GO" id="GO:0016874">
    <property type="term" value="F:ligase activity"/>
    <property type="evidence" value="ECO:0007669"/>
    <property type="project" value="UniProtKB-KW"/>
</dbReference>
<dbReference type="InterPro" id="IPR040097">
    <property type="entry name" value="FAAL/FAAC"/>
</dbReference>
<feature type="region of interest" description="Disordered" evidence="3">
    <location>
        <begin position="1"/>
        <end position="27"/>
    </location>
</feature>
<evidence type="ECO:0000313" key="6">
    <source>
        <dbReference type="Proteomes" id="UP000064967"/>
    </source>
</evidence>
<sequence length="589" mass="62360">MISRNPRRAAIDQAPRRMSAPLSRASSPIDVRPPHDTLVAAFEAAARAHAPFVTIHGGREPLTLTSEAALDSSYRWAKLLASRGVGAGDRVLVLLPTSHAFVEAMLGTMLLGAVPVPLATPMTFGSVDRYLMNLAAIATDCGARGTITYGRIRAALESNPALGAPLGEVMSEGDLDGVGSICMKLPSIGGSDPAFIQYTSGTTGAPKGAVISHRALVSNTFAISSGLSLSDRDVGVSWLPLFHDMGLIGVLLTSICHPYPIHVMSPESFVMNPRRWLDLVAKVGGTLSAAPNFAYDMTCARAGDVADLRLDTWRHALNGAEPIQMTSVARFTERFAPNGFRSDAPLPVYGMAEATLAVTFPSLASKMQTLEVARDALEGERRAVPLPGGHPAVSVGYPVAGMRIEVVAEDGRVVPERTIGDIRVAGPSLMDGYFGNDEASAAAISGGWLRTGDLGFIDGGRLFVTGRAKDLIIKGGRNVYPYDVERVAGEVEGVRQGGVAAFGRTNVATGTEDLVVIVETPHGDAERREVIAKAVRAELLSVLGIKPDEIRLCGVGKVPRTTSGKIRRRECARLFAEGMLGSAQELHDR</sequence>
<dbReference type="GO" id="GO:0070566">
    <property type="term" value="F:adenylyltransferase activity"/>
    <property type="evidence" value="ECO:0007669"/>
    <property type="project" value="TreeGrafter"/>
</dbReference>
<dbReference type="CDD" id="cd05931">
    <property type="entry name" value="FAAL"/>
    <property type="match status" value="1"/>
</dbReference>
<dbReference type="GO" id="GO:0005886">
    <property type="term" value="C:plasma membrane"/>
    <property type="evidence" value="ECO:0007669"/>
    <property type="project" value="TreeGrafter"/>
</dbReference>
<evidence type="ECO:0000259" key="4">
    <source>
        <dbReference type="Pfam" id="PF00501"/>
    </source>
</evidence>
<keyword evidence="2 5" id="KW-0436">Ligase</keyword>
<dbReference type="Pfam" id="PF00501">
    <property type="entry name" value="AMP-binding"/>
    <property type="match status" value="1"/>
</dbReference>
<protein>
    <submittedName>
        <fullName evidence="5">Long-chain-fatty-acid--CoA ligase</fullName>
    </submittedName>
</protein>
<comment type="similarity">
    <text evidence="1">Belongs to the ATP-dependent AMP-binding enzyme family.</text>
</comment>
<reference evidence="5 6" key="1">
    <citation type="submission" date="2015-08" db="EMBL/GenBank/DDBJ databases">
        <authorList>
            <person name="Babu N.S."/>
            <person name="Beckwith C.J."/>
            <person name="Beseler K.G."/>
            <person name="Brison A."/>
            <person name="Carone J.V."/>
            <person name="Caskin T.P."/>
            <person name="Diamond M."/>
            <person name="Durham M.E."/>
            <person name="Foxe J.M."/>
            <person name="Go M."/>
            <person name="Henderson B.A."/>
            <person name="Jones I.B."/>
            <person name="McGettigan J.A."/>
            <person name="Micheletti S.J."/>
            <person name="Nasrallah M.E."/>
            <person name="Ortiz D."/>
            <person name="Piller C.R."/>
            <person name="Privatt S.R."/>
            <person name="Schneider S.L."/>
            <person name="Sharp S."/>
            <person name="Smith T.C."/>
            <person name="Stanton J.D."/>
            <person name="Ullery H.E."/>
            <person name="Wilson R.J."/>
            <person name="Serrano M.G."/>
            <person name="Buck G."/>
            <person name="Lee V."/>
            <person name="Wang Y."/>
            <person name="Carvalho R."/>
            <person name="Voegtly L."/>
            <person name="Shi R."/>
            <person name="Duckworth R."/>
            <person name="Johnson A."/>
            <person name="Loviza R."/>
            <person name="Walstead R."/>
            <person name="Shah Z."/>
            <person name="Kiflezghi M."/>
            <person name="Wade K."/>
            <person name="Ball S.L."/>
            <person name="Bradley K.W."/>
            <person name="Asai D.J."/>
            <person name="Bowman C.A."/>
            <person name="Russell D.A."/>
            <person name="Pope W.H."/>
            <person name="Jacobs-Sera D."/>
            <person name="Hendrix R.W."/>
            <person name="Hatfull G.F."/>
        </authorList>
    </citation>
    <scope>NUCLEOTIDE SEQUENCE [LARGE SCALE GENOMIC DNA]</scope>
    <source>
        <strain evidence="5 6">DSM 27648</strain>
    </source>
</reference>
<dbReference type="SUPFAM" id="SSF56801">
    <property type="entry name" value="Acetyl-CoA synthetase-like"/>
    <property type="match status" value="1"/>
</dbReference>
<dbReference type="InterPro" id="IPR042099">
    <property type="entry name" value="ANL_N_sf"/>
</dbReference>
<dbReference type="Proteomes" id="UP000064967">
    <property type="component" value="Chromosome"/>
</dbReference>
<evidence type="ECO:0000256" key="2">
    <source>
        <dbReference type="ARBA" id="ARBA00022598"/>
    </source>
</evidence>
<proteinExistence type="inferred from homology"/>
<dbReference type="InterPro" id="IPR000873">
    <property type="entry name" value="AMP-dep_synth/lig_dom"/>
</dbReference>
<accession>A0A0K1PQL9</accession>
<evidence type="ECO:0000313" key="5">
    <source>
        <dbReference type="EMBL" id="AKU95818.1"/>
    </source>
</evidence>
<dbReference type="PROSITE" id="PS00455">
    <property type="entry name" value="AMP_BINDING"/>
    <property type="match status" value="1"/>
</dbReference>